<evidence type="ECO:0008006" key="3">
    <source>
        <dbReference type="Google" id="ProtNLM"/>
    </source>
</evidence>
<dbReference type="Proteomes" id="UP000799291">
    <property type="component" value="Unassembled WGS sequence"/>
</dbReference>
<dbReference type="AlphaFoldDB" id="A0A6G1J596"/>
<proteinExistence type="predicted"/>
<evidence type="ECO:0000313" key="2">
    <source>
        <dbReference type="Proteomes" id="UP000799291"/>
    </source>
</evidence>
<keyword evidence="2" id="KW-1185">Reference proteome</keyword>
<organism evidence="1 2">
    <name type="scientific">Lentithecium fluviatile CBS 122367</name>
    <dbReference type="NCBI Taxonomy" id="1168545"/>
    <lineage>
        <taxon>Eukaryota</taxon>
        <taxon>Fungi</taxon>
        <taxon>Dikarya</taxon>
        <taxon>Ascomycota</taxon>
        <taxon>Pezizomycotina</taxon>
        <taxon>Dothideomycetes</taxon>
        <taxon>Pleosporomycetidae</taxon>
        <taxon>Pleosporales</taxon>
        <taxon>Massarineae</taxon>
        <taxon>Lentitheciaceae</taxon>
        <taxon>Lentithecium</taxon>
    </lineage>
</organism>
<protein>
    <recommendedName>
        <fullName evidence="3">BTB domain-containing protein</fullName>
    </recommendedName>
</protein>
<accession>A0A6G1J596</accession>
<dbReference type="OrthoDB" id="3794732at2759"/>
<name>A0A6G1J596_9PLEO</name>
<dbReference type="EMBL" id="MU005578">
    <property type="protein sequence ID" value="KAF2685696.1"/>
    <property type="molecule type" value="Genomic_DNA"/>
</dbReference>
<gene>
    <name evidence="1" type="ORF">K458DRAFT_387657</name>
</gene>
<sequence>MDDQGVLVDLYLQLVYTGKLPLLYDTMVHDWEDGSVVHELYAILCRLYVFAEKARDATAKNPIIQALEATRRCAVLCALPGPRHINVVFGGTPKNSPARRLLVDMWGCGDLYL</sequence>
<evidence type="ECO:0000313" key="1">
    <source>
        <dbReference type="EMBL" id="KAF2685696.1"/>
    </source>
</evidence>
<reference evidence="1" key="1">
    <citation type="journal article" date="2020" name="Stud. Mycol.">
        <title>101 Dothideomycetes genomes: a test case for predicting lifestyles and emergence of pathogens.</title>
        <authorList>
            <person name="Haridas S."/>
            <person name="Albert R."/>
            <person name="Binder M."/>
            <person name="Bloem J."/>
            <person name="Labutti K."/>
            <person name="Salamov A."/>
            <person name="Andreopoulos B."/>
            <person name="Baker S."/>
            <person name="Barry K."/>
            <person name="Bills G."/>
            <person name="Bluhm B."/>
            <person name="Cannon C."/>
            <person name="Castanera R."/>
            <person name="Culley D."/>
            <person name="Daum C."/>
            <person name="Ezra D."/>
            <person name="Gonzalez J."/>
            <person name="Henrissat B."/>
            <person name="Kuo A."/>
            <person name="Liang C."/>
            <person name="Lipzen A."/>
            <person name="Lutzoni F."/>
            <person name="Magnuson J."/>
            <person name="Mondo S."/>
            <person name="Nolan M."/>
            <person name="Ohm R."/>
            <person name="Pangilinan J."/>
            <person name="Park H.-J."/>
            <person name="Ramirez L."/>
            <person name="Alfaro M."/>
            <person name="Sun H."/>
            <person name="Tritt A."/>
            <person name="Yoshinaga Y."/>
            <person name="Zwiers L.-H."/>
            <person name="Turgeon B."/>
            <person name="Goodwin S."/>
            <person name="Spatafora J."/>
            <person name="Crous P."/>
            <person name="Grigoriev I."/>
        </authorList>
    </citation>
    <scope>NUCLEOTIDE SEQUENCE</scope>
    <source>
        <strain evidence="1">CBS 122367</strain>
    </source>
</reference>